<feature type="region of interest" description="Disordered" evidence="1">
    <location>
        <begin position="572"/>
        <end position="603"/>
    </location>
</feature>
<sequence>MSYLNPLRLHFCGRFQANPSTVNNTVANFDSDAFVADADKLWNPGGDAAWRLSGCKVTCAFTAAGPVGADDPILGYSIADSNEQVCAKIVDLDPEQQLVSEIWGLQVRIADTNGNTLVVGDFTPAAFTDIWFGRSQGKSGDMGAGAMWQSVLTKLRWGDVSHSRFLTALQQAAGSGKLSIKFNCDGYNMTPTAPDFSYGRVYGTIGPALAGEPDHLVVGRQFIAADPGKQGINHFAARVDTSAACLFLDLGNALPTVVAGGPAASLGTLSVGIVDPLMTPGTPAGHVTVLGTIAPAVYQQPDWFARTAGVVVLALDAAQLRAVAASPLALAGDGPAAAFISEALDGKFVRADRFVFRLCPHEQAEIAVHASLWGVPYPDAEVTFPADNQQLQAQVQVLQVGLPPLWATASNPAATTDRNGVAILRMTPPDPGTPRFFPDHPDCAIDGQVYAIRPKLADQSIDANVNASNFISILLWSGFAAPAPLTWDAIYPIFLQYANLYPVMKRFLDLSRYEDVVANARLLKLAFGLPASDPNAMPVTRDLSPAKRAAILAWLDNPLPGTAPAVKRVEAHLETVPASPPPGDGEGGKSAASKRRLVVREAE</sequence>
<evidence type="ECO:0000313" key="2">
    <source>
        <dbReference type="EMBL" id="UOD30129.1"/>
    </source>
</evidence>
<organism evidence="2 3">
    <name type="scientific">Massilia violaceinigra</name>
    <dbReference type="NCBI Taxonomy" id="2045208"/>
    <lineage>
        <taxon>Bacteria</taxon>
        <taxon>Pseudomonadati</taxon>
        <taxon>Pseudomonadota</taxon>
        <taxon>Betaproteobacteria</taxon>
        <taxon>Burkholderiales</taxon>
        <taxon>Oxalobacteraceae</taxon>
        <taxon>Telluria group</taxon>
        <taxon>Massilia</taxon>
    </lineage>
</organism>
<evidence type="ECO:0000313" key="3">
    <source>
        <dbReference type="Proteomes" id="UP000831532"/>
    </source>
</evidence>
<dbReference type="PANTHER" id="PTHR34400:SF4">
    <property type="entry name" value="MEMBRANE PROTEIN"/>
    <property type="match status" value="1"/>
</dbReference>
<evidence type="ECO:0000256" key="1">
    <source>
        <dbReference type="SAM" id="MobiDB-lite"/>
    </source>
</evidence>
<dbReference type="PANTHER" id="PTHR34400">
    <property type="match status" value="1"/>
</dbReference>
<dbReference type="EMBL" id="CP063361">
    <property type="protein sequence ID" value="UOD30129.1"/>
    <property type="molecule type" value="Genomic_DNA"/>
</dbReference>
<proteinExistence type="predicted"/>
<accession>A0ABY4A7Z7</accession>
<name>A0ABY4A7Z7_9BURK</name>
<reference evidence="2 3" key="1">
    <citation type="submission" date="2020-10" db="EMBL/GenBank/DDBJ databases">
        <title>Genome analysis of Massilia species.</title>
        <authorList>
            <person name="Jung D.-H."/>
        </authorList>
    </citation>
    <scope>NUCLEOTIDE SEQUENCE [LARGE SCALE GENOMIC DNA]</scope>
    <source>
        <strain evidence="3">sipir</strain>
    </source>
</reference>
<protein>
    <submittedName>
        <fullName evidence="2">Uncharacterized protein</fullName>
    </submittedName>
</protein>
<dbReference type="Proteomes" id="UP000831532">
    <property type="component" value="Chromosome"/>
</dbReference>
<keyword evidence="3" id="KW-1185">Reference proteome</keyword>
<dbReference type="RefSeq" id="WP_243491380.1">
    <property type="nucleotide sequence ID" value="NZ_CP063361.1"/>
</dbReference>
<gene>
    <name evidence="2" type="ORF">INH39_33110</name>
</gene>